<dbReference type="InterPro" id="IPR015943">
    <property type="entry name" value="WD40/YVTN_repeat-like_dom_sf"/>
</dbReference>
<dbReference type="InParanoid" id="J4H0M8"/>
<evidence type="ECO:0000256" key="4">
    <source>
        <dbReference type="ARBA" id="ARBA00023015"/>
    </source>
</evidence>
<feature type="compositionally biased region" description="Polar residues" evidence="7">
    <location>
        <begin position="465"/>
        <end position="479"/>
    </location>
</feature>
<dbReference type="Gene3D" id="2.130.10.10">
    <property type="entry name" value="YVTN repeat-like/Quinoprotein amine dehydrogenase"/>
    <property type="match status" value="1"/>
</dbReference>
<sequence length="911" mass="96525">MSSSIYNHKHLQPTGASTQGPSQQQHSQARLNDCFDTIRQEFEILAQEVNHSRGQRDDLDNKGSVNIFSSFRHLDVLISPLTRSSIYLVARIGSRLTGQVNELNIIRQSLYDLETQHGKIRDQYEAEIRALRSELHALRSQGREREVLGLASLGRDRPDALRPDPAIRGEPPMRGEPPVGRDRDRERELLRERELQRDVPRERDRDRDIIMAPGPGIIGRGEGMGRDALGLGRPQAVGGPGAGPPGEAVLSALPLTPVGLSAGAPGQGSGGAGGYDSFYGRGDRDRDRERMGDRGGMSDRDRVMDRERERPDRDGRDVKRIKTERMKSDRGGKLVSFASSFFFSSASRVHTHVVPAPCCIALPASVPADPFSPGMSHPSAHHAHHQSISIGPPAPGSGAGPSPSNPNALNSSTSLSTPTLGPSSSALPGQSGPGQGLNGSLGMNGGGPNANMNGNGNSGGQNGMSVGTNPSAPNASVNVTPKLPPAPGTGTIALGLPPPPVPYTGSGQGQGQEGPGVNGGGNPPYPHTPTPSTALPPTAPSLPPSHPSNQPSAGTGAEPMQVDLSLDPHTVPPELKKEGPDWFAVFSPLTNPNGTKDGGPGGANGGKKRALDVTLQHTLMHESVLVDEGASKTGDLYIRSVCFSPDGKLLATGAEDKLIRIWDIAKKRIRQVFDGHQQEIYSLDFSRDGRLIVSGSGDKTARIWDMTDGKPNKILSINEDTSDAGVTSVCISPDGRLVAAGSLDTIVRIWDVATGQLVERLKGHRDSVYSVAFTPDGKGLVSGSLDKTLKYWDLRPILRNRDGPGSIAQGNSTAAKNGVKDGGEKGSQCTMNFTGHKDYVLSVAVSHDGQWVVSGSKDRGVQFWDAKTAVAHCMLQGHKNSVISIDLSPAGSILATGSGDWQARIWSYTTL</sequence>
<keyword evidence="3" id="KW-0677">Repeat</keyword>
<evidence type="ECO:0000313" key="9">
    <source>
        <dbReference type="EMBL" id="CCL98754.1"/>
    </source>
</evidence>
<proteinExistence type="predicted"/>
<dbReference type="Pfam" id="PF00400">
    <property type="entry name" value="WD40"/>
    <property type="match status" value="6"/>
</dbReference>
<dbReference type="FunCoup" id="J4H0M8">
    <property type="interactions" value="108"/>
</dbReference>
<dbReference type="GeneID" id="24093665"/>
<dbReference type="OrthoDB" id="17410at2759"/>
<keyword evidence="2 6" id="KW-0853">WD repeat</keyword>
<feature type="compositionally biased region" description="Polar residues" evidence="7">
    <location>
        <begin position="14"/>
        <end position="30"/>
    </location>
</feature>
<dbReference type="InterPro" id="IPR013890">
    <property type="entry name" value="Tscrpt_rep_Tup1_N"/>
</dbReference>
<dbReference type="PANTHER" id="PTHR19848:SF8">
    <property type="entry name" value="F-BOX AND WD REPEAT DOMAIN CONTAINING 7"/>
    <property type="match status" value="1"/>
</dbReference>
<feature type="compositionally biased region" description="Basic and acidic residues" evidence="7">
    <location>
        <begin position="281"/>
        <end position="319"/>
    </location>
</feature>
<feature type="compositionally biased region" description="Gly residues" evidence="7">
    <location>
        <begin position="506"/>
        <end position="522"/>
    </location>
</feature>
<dbReference type="PROSITE" id="PS00678">
    <property type="entry name" value="WD_REPEATS_1"/>
    <property type="match status" value="4"/>
</dbReference>
<keyword evidence="5" id="KW-0804">Transcription</keyword>
<evidence type="ECO:0000256" key="5">
    <source>
        <dbReference type="ARBA" id="ARBA00023163"/>
    </source>
</evidence>
<dbReference type="Pfam" id="PF08581">
    <property type="entry name" value="Tup_N"/>
    <property type="match status" value="2"/>
</dbReference>
<gene>
    <name evidence="9" type="ORF">FIBRA_00759</name>
</gene>
<dbReference type="STRING" id="599839.J4H0M8"/>
<feature type="region of interest" description="Disordered" evidence="7">
    <location>
        <begin position="149"/>
        <end position="247"/>
    </location>
</feature>
<feature type="compositionally biased region" description="Gly residues" evidence="7">
    <location>
        <begin position="596"/>
        <end position="605"/>
    </location>
</feature>
<feature type="repeat" description="WD" evidence="6">
    <location>
        <begin position="875"/>
        <end position="911"/>
    </location>
</feature>
<dbReference type="PROSITE" id="PS50294">
    <property type="entry name" value="WD_REPEATS_REGION"/>
    <property type="match status" value="6"/>
</dbReference>
<organism evidence="9 10">
    <name type="scientific">Fibroporia radiculosa</name>
    <dbReference type="NCBI Taxonomy" id="599839"/>
    <lineage>
        <taxon>Eukaryota</taxon>
        <taxon>Fungi</taxon>
        <taxon>Dikarya</taxon>
        <taxon>Basidiomycota</taxon>
        <taxon>Agaricomycotina</taxon>
        <taxon>Agaricomycetes</taxon>
        <taxon>Polyporales</taxon>
        <taxon>Fibroporiaceae</taxon>
        <taxon>Fibroporia</taxon>
    </lineage>
</organism>
<dbReference type="RefSeq" id="XP_012178037.1">
    <property type="nucleotide sequence ID" value="XM_012322647.1"/>
</dbReference>
<dbReference type="SUPFAM" id="SSF50978">
    <property type="entry name" value="WD40 repeat-like"/>
    <property type="match status" value="1"/>
</dbReference>
<dbReference type="PRINTS" id="PR00320">
    <property type="entry name" value="GPROTEINBRPT"/>
</dbReference>
<feature type="region of interest" description="Disordered" evidence="7">
    <location>
        <begin position="1"/>
        <end position="30"/>
    </location>
</feature>
<name>J4H0M8_9APHY</name>
<dbReference type="InterPro" id="IPR020472">
    <property type="entry name" value="WD40_PAC1"/>
</dbReference>
<dbReference type="PANTHER" id="PTHR19848">
    <property type="entry name" value="WD40 REPEAT PROTEIN"/>
    <property type="match status" value="1"/>
</dbReference>
<evidence type="ECO:0000313" key="10">
    <source>
        <dbReference type="Proteomes" id="UP000006352"/>
    </source>
</evidence>
<evidence type="ECO:0000256" key="6">
    <source>
        <dbReference type="PROSITE-ProRule" id="PRU00221"/>
    </source>
</evidence>
<dbReference type="InterPro" id="IPR001680">
    <property type="entry name" value="WD40_rpt"/>
</dbReference>
<feature type="repeat" description="WD" evidence="6">
    <location>
        <begin position="761"/>
        <end position="795"/>
    </location>
</feature>
<protein>
    <recommendedName>
        <fullName evidence="8">Transcriptional repressor Tup1 N-terminal domain-containing protein</fullName>
    </recommendedName>
</protein>
<dbReference type="CDD" id="cd00200">
    <property type="entry name" value="WD40"/>
    <property type="match status" value="1"/>
</dbReference>
<dbReference type="HOGENOM" id="CLU_000288_57_23_1"/>
<feature type="domain" description="Transcriptional repressor Tup1 N-terminal" evidence="8">
    <location>
        <begin position="30"/>
        <end position="62"/>
    </location>
</feature>
<feature type="compositionally biased region" description="Basic and acidic residues" evidence="7">
    <location>
        <begin position="154"/>
        <end position="209"/>
    </location>
</feature>
<evidence type="ECO:0000256" key="1">
    <source>
        <dbReference type="ARBA" id="ARBA00022491"/>
    </source>
</evidence>
<feature type="compositionally biased region" description="Gly residues" evidence="7">
    <location>
        <begin position="265"/>
        <end position="274"/>
    </location>
</feature>
<feature type="domain" description="Transcriptional repressor Tup1 N-terminal" evidence="8">
    <location>
        <begin position="94"/>
        <end position="137"/>
    </location>
</feature>
<feature type="region of interest" description="Disordered" evidence="7">
    <location>
        <begin position="261"/>
        <end position="319"/>
    </location>
</feature>
<accession>J4H0M8</accession>
<feature type="region of interest" description="Disordered" evidence="7">
    <location>
        <begin position="373"/>
        <end position="607"/>
    </location>
</feature>
<feature type="repeat" description="WD" evidence="6">
    <location>
        <begin position="673"/>
        <end position="714"/>
    </location>
</feature>
<feature type="region of interest" description="Disordered" evidence="7">
    <location>
        <begin position="803"/>
        <end position="823"/>
    </location>
</feature>
<evidence type="ECO:0000256" key="7">
    <source>
        <dbReference type="SAM" id="MobiDB-lite"/>
    </source>
</evidence>
<feature type="repeat" description="WD" evidence="6">
    <location>
        <begin position="638"/>
        <end position="672"/>
    </location>
</feature>
<feature type="compositionally biased region" description="Gly residues" evidence="7">
    <location>
        <begin position="431"/>
        <end position="448"/>
    </location>
</feature>
<feature type="repeat" description="WD" evidence="6">
    <location>
        <begin position="719"/>
        <end position="760"/>
    </location>
</feature>
<dbReference type="PROSITE" id="PS50082">
    <property type="entry name" value="WD_REPEATS_2"/>
    <property type="match status" value="6"/>
</dbReference>
<evidence type="ECO:0000256" key="3">
    <source>
        <dbReference type="ARBA" id="ARBA00022737"/>
    </source>
</evidence>
<dbReference type="InterPro" id="IPR036322">
    <property type="entry name" value="WD40_repeat_dom_sf"/>
</dbReference>
<keyword evidence="10" id="KW-1185">Reference proteome</keyword>
<evidence type="ECO:0000256" key="2">
    <source>
        <dbReference type="ARBA" id="ARBA00022574"/>
    </source>
</evidence>
<dbReference type="EMBL" id="HE796898">
    <property type="protein sequence ID" value="CCL98754.1"/>
    <property type="molecule type" value="Genomic_DNA"/>
</dbReference>
<feature type="repeat" description="WD" evidence="6">
    <location>
        <begin position="833"/>
        <end position="868"/>
    </location>
</feature>
<dbReference type="AlphaFoldDB" id="J4H0M8"/>
<reference evidence="9 10" key="1">
    <citation type="journal article" date="2012" name="Appl. Environ. Microbiol.">
        <title>Short-read sequencing for genomic analysis of the brown rot fungus Fibroporia radiculosa.</title>
        <authorList>
            <person name="Tang J.D."/>
            <person name="Perkins A.D."/>
            <person name="Sonstegard T.S."/>
            <person name="Schroeder S.G."/>
            <person name="Burgess S.C."/>
            <person name="Diehl S.V."/>
        </authorList>
    </citation>
    <scope>NUCLEOTIDE SEQUENCE [LARGE SCALE GENOMIC DNA]</scope>
    <source>
        <strain evidence="9 10">TFFH 294</strain>
    </source>
</reference>
<feature type="compositionally biased region" description="Low complexity" evidence="7">
    <location>
        <begin position="400"/>
        <end position="429"/>
    </location>
</feature>
<dbReference type="InterPro" id="IPR019775">
    <property type="entry name" value="WD40_repeat_CS"/>
</dbReference>
<dbReference type="Proteomes" id="UP000006352">
    <property type="component" value="Unassembled WGS sequence"/>
</dbReference>
<keyword evidence="1" id="KW-0678">Repressor</keyword>
<dbReference type="Gene3D" id="1.20.5.340">
    <property type="match status" value="2"/>
</dbReference>
<dbReference type="SMART" id="SM00320">
    <property type="entry name" value="WD40"/>
    <property type="match status" value="6"/>
</dbReference>
<feature type="compositionally biased region" description="Pro residues" evidence="7">
    <location>
        <begin position="537"/>
        <end position="546"/>
    </location>
</feature>
<evidence type="ECO:0000259" key="8">
    <source>
        <dbReference type="Pfam" id="PF08581"/>
    </source>
</evidence>
<keyword evidence="4" id="KW-0805">Transcription regulation</keyword>